<proteinExistence type="predicted"/>
<protein>
    <submittedName>
        <fullName evidence="1">Uncharacterized protein</fullName>
    </submittedName>
</protein>
<organism evidence="1 2">
    <name type="scientific">Photorhabdus luminescens subsp. mexicana</name>
    <dbReference type="NCBI Taxonomy" id="2100167"/>
    <lineage>
        <taxon>Bacteria</taxon>
        <taxon>Pseudomonadati</taxon>
        <taxon>Pseudomonadota</taxon>
        <taxon>Gammaproteobacteria</taxon>
        <taxon>Enterobacterales</taxon>
        <taxon>Morganellaceae</taxon>
        <taxon>Photorhabdus</taxon>
    </lineage>
</organism>
<comment type="caution">
    <text evidence="1">The sequence shown here is derived from an EMBL/GenBank/DDBJ whole genome shotgun (WGS) entry which is preliminary data.</text>
</comment>
<name>A0A4R4J458_PHOLU</name>
<evidence type="ECO:0000313" key="2">
    <source>
        <dbReference type="Proteomes" id="UP000295550"/>
    </source>
</evidence>
<dbReference type="Proteomes" id="UP000295550">
    <property type="component" value="Unassembled WGS sequence"/>
</dbReference>
<evidence type="ECO:0000313" key="1">
    <source>
        <dbReference type="EMBL" id="TDB47891.1"/>
    </source>
</evidence>
<gene>
    <name evidence="1" type="ORF">C5468_17525</name>
</gene>
<dbReference type="AlphaFoldDB" id="A0A4R4J458"/>
<accession>A0A4R4J458</accession>
<sequence length="176" mass="21045">MVIHSISSYVSKDFSPLPLSIVKYTEIYKDIKENGYSEYYIYSGKVNNIYSNPDWYVTPFIYSTEKDTHVVIWLCFQIIEYLLLRKHLNLNVLEIIHHVIDEINNTLKEAYGENNKFSYVLNMRYKMEIKTFPRRKGAMVMLDVIFLDKKDKPYSVMRTLFFYSQGNYASEYYPTQ</sequence>
<reference evidence="1 2" key="1">
    <citation type="journal article" date="2019" name="Int. J. Syst. Evol. Microbiol.">
        <title>Photorhabdus khanii subsp. guanajuatensis subsp. nov., isolated from Heterorhabditis atacamensis, and Photorhabdus luminescens subsp. mexicana subsp. nov., isolated from Heterorhabditis mexicana entomopathogenic nematodes.</title>
        <authorList>
            <person name="Machado R.A.R."/>
            <person name="Bruno P."/>
            <person name="Arce C.C.M."/>
            <person name="Liechti N."/>
            <person name="Kohler A."/>
            <person name="Bernal J."/>
            <person name="Bruggmann R."/>
            <person name="Turlings T.C.J."/>
        </authorList>
    </citation>
    <scope>NUCLEOTIDE SEQUENCE [LARGE SCALE GENOMIC DNA]</scope>
    <source>
        <strain evidence="1 2">MEX47-22</strain>
    </source>
</reference>
<dbReference type="EMBL" id="PUJX01000019">
    <property type="protein sequence ID" value="TDB47891.1"/>
    <property type="molecule type" value="Genomic_DNA"/>
</dbReference>